<dbReference type="AlphaFoldDB" id="A0A5E4QNM2"/>
<name>A0A5E4QNM2_9NEOP</name>
<accession>A0A5E4QNM2</accession>
<reference evidence="1 2" key="1">
    <citation type="submission" date="2017-07" db="EMBL/GenBank/DDBJ databases">
        <authorList>
            <person name="Talla V."/>
            <person name="Backstrom N."/>
        </authorList>
    </citation>
    <scope>NUCLEOTIDE SEQUENCE [LARGE SCALE GENOMIC DNA]</scope>
</reference>
<dbReference type="EMBL" id="FZQP02004367">
    <property type="protein sequence ID" value="VVC99849.1"/>
    <property type="molecule type" value="Genomic_DNA"/>
</dbReference>
<keyword evidence="2" id="KW-1185">Reference proteome</keyword>
<proteinExistence type="predicted"/>
<evidence type="ECO:0000313" key="2">
    <source>
        <dbReference type="Proteomes" id="UP000324832"/>
    </source>
</evidence>
<organism evidence="1 2">
    <name type="scientific">Leptidea sinapis</name>
    <dbReference type="NCBI Taxonomy" id="189913"/>
    <lineage>
        <taxon>Eukaryota</taxon>
        <taxon>Metazoa</taxon>
        <taxon>Ecdysozoa</taxon>
        <taxon>Arthropoda</taxon>
        <taxon>Hexapoda</taxon>
        <taxon>Insecta</taxon>
        <taxon>Pterygota</taxon>
        <taxon>Neoptera</taxon>
        <taxon>Endopterygota</taxon>
        <taxon>Lepidoptera</taxon>
        <taxon>Glossata</taxon>
        <taxon>Ditrysia</taxon>
        <taxon>Papilionoidea</taxon>
        <taxon>Pieridae</taxon>
        <taxon>Dismorphiinae</taxon>
        <taxon>Leptidea</taxon>
    </lineage>
</organism>
<dbReference type="Proteomes" id="UP000324832">
    <property type="component" value="Unassembled WGS sequence"/>
</dbReference>
<protein>
    <submittedName>
        <fullName evidence="1">Uncharacterized protein</fullName>
    </submittedName>
</protein>
<evidence type="ECO:0000313" key="1">
    <source>
        <dbReference type="EMBL" id="VVC99849.1"/>
    </source>
</evidence>
<sequence>MAFDKMASIRLQPLLASIQQDRSRIGSELSGVAAYETGHYIAYCRRVNDERKCIKCSSTPTLLEYCGEEVQRQELQGTYIISPDQSCRTEIGNTFIEPSLNSTDISYKLSIISMPNLRGILKTREKQLDLRNVDFSDVKEICSI</sequence>
<gene>
    <name evidence="1" type="ORF">LSINAPIS_LOCUS10630</name>
</gene>